<evidence type="ECO:0000259" key="1">
    <source>
        <dbReference type="Pfam" id="PF05699"/>
    </source>
</evidence>
<organism evidence="2 3">
    <name type="scientific">Parnassius apollo</name>
    <name type="common">Apollo butterfly</name>
    <name type="synonym">Papilio apollo</name>
    <dbReference type="NCBI Taxonomy" id="110799"/>
    <lineage>
        <taxon>Eukaryota</taxon>
        <taxon>Metazoa</taxon>
        <taxon>Ecdysozoa</taxon>
        <taxon>Arthropoda</taxon>
        <taxon>Hexapoda</taxon>
        <taxon>Insecta</taxon>
        <taxon>Pterygota</taxon>
        <taxon>Neoptera</taxon>
        <taxon>Endopterygota</taxon>
        <taxon>Lepidoptera</taxon>
        <taxon>Glossata</taxon>
        <taxon>Ditrysia</taxon>
        <taxon>Papilionoidea</taxon>
        <taxon>Papilionidae</taxon>
        <taxon>Parnassiinae</taxon>
        <taxon>Parnassini</taxon>
        <taxon>Parnassius</taxon>
        <taxon>Parnassius</taxon>
    </lineage>
</organism>
<comment type="caution">
    <text evidence="2">The sequence shown here is derived from an EMBL/GenBank/DDBJ whole genome shotgun (WGS) entry which is preliminary data.</text>
</comment>
<proteinExistence type="predicted"/>
<dbReference type="PANTHER" id="PTHR37162:SF1">
    <property type="entry name" value="BED-TYPE DOMAIN-CONTAINING PROTEIN"/>
    <property type="match status" value="1"/>
</dbReference>
<dbReference type="OrthoDB" id="10023262at2759"/>
<evidence type="ECO:0000313" key="3">
    <source>
        <dbReference type="Proteomes" id="UP000691718"/>
    </source>
</evidence>
<gene>
    <name evidence="2" type="ORF">PAPOLLO_LOCUS8229</name>
</gene>
<name>A0A8S3WPB1_PARAO</name>
<protein>
    <submittedName>
        <fullName evidence="2">(apollo) hypothetical protein</fullName>
    </submittedName>
</protein>
<keyword evidence="3" id="KW-1185">Reference proteome</keyword>
<dbReference type="GO" id="GO:0046983">
    <property type="term" value="F:protein dimerization activity"/>
    <property type="evidence" value="ECO:0007669"/>
    <property type="project" value="InterPro"/>
</dbReference>
<accession>A0A8S3WPB1</accession>
<dbReference type="Proteomes" id="UP000691718">
    <property type="component" value="Unassembled WGS sequence"/>
</dbReference>
<reference evidence="2" key="1">
    <citation type="submission" date="2021-04" db="EMBL/GenBank/DDBJ databases">
        <authorList>
            <person name="Tunstrom K."/>
        </authorList>
    </citation>
    <scope>NUCLEOTIDE SEQUENCE</scope>
</reference>
<dbReference type="InterPro" id="IPR008906">
    <property type="entry name" value="HATC_C_dom"/>
</dbReference>
<dbReference type="EMBL" id="CAJQZP010000585">
    <property type="protein sequence ID" value="CAG4970092.1"/>
    <property type="molecule type" value="Genomic_DNA"/>
</dbReference>
<dbReference type="Pfam" id="PF05699">
    <property type="entry name" value="Dimer_Tnp_hAT"/>
    <property type="match status" value="1"/>
</dbReference>
<sequence>MDVPLKKKSYIQKYRTEWENDEDFKQWIKPIADSPTKAFCKYCRVEIAAKIYDLRKHRESKKHKAKCELITKNKQIQFTSTPDDGSKNSQKAEGQLASISNTDHLTDLCKEVFHDSKCAKDIKMHRTKCTQVINQVLAPHFKDTLLKDIGTQKYSIILDASTDVSVSKYMGIIIRYFSLNTNNIVSSFLSLEPIERADARGIVTSLVKCLESQSLPIQNLIGIGTDNASVMTGRNNSVIEILKREYNLPNLILIRCICHSLQLAVSHASESNLPRNIEFLIRETYNWFSISPKRRDEYKALFQTINCGDEPLKILKVCDTRWLSIEPAVLRILAQWNELKLHFSLAREKCYTAGLLWEMYNDEGNRLYLCFLKSILHDVQIGIKVFEGENIDPVKLLETLMTLLRSVCVRIIIPGAATTDKDFLTIKVEDHLDPVAHLGHLFESHASNSNLSPQAISNIKKRCIDFSVKLVQEIQNRIPSNYEILAKVTLLSPENTLKQIKDPHALVGLARELGFDDQKTDKIVQQWKTIQFIEWETAGDSVKFWAQVLKYKNAAGVNTFRELADLAIVAMSLPHSNAEVERLFSVMNTVKNKLRNRMCSLTLNSIIMIRNQLKIKKKNCHNYVLPPEVLKKIKKTVKPLKQIVTPSTSSSPIDEEVIELPDDIADLQIDY</sequence>
<dbReference type="PANTHER" id="PTHR37162">
    <property type="entry name" value="HAT FAMILY DIMERISATION DOMAINCONTAINING PROTEIN-RELATED"/>
    <property type="match status" value="1"/>
</dbReference>
<evidence type="ECO:0000313" key="2">
    <source>
        <dbReference type="EMBL" id="CAG4970092.1"/>
    </source>
</evidence>
<dbReference type="AlphaFoldDB" id="A0A8S3WPB1"/>
<feature type="domain" description="HAT C-terminal dimerisation" evidence="1">
    <location>
        <begin position="558"/>
        <end position="613"/>
    </location>
</feature>